<keyword evidence="3" id="KW-1185">Reference proteome</keyword>
<dbReference type="EMBL" id="OW152836">
    <property type="protein sequence ID" value="CAH2057400.1"/>
    <property type="molecule type" value="Genomic_DNA"/>
</dbReference>
<feature type="compositionally biased region" description="Basic and acidic residues" evidence="1">
    <location>
        <begin position="62"/>
        <end position="71"/>
    </location>
</feature>
<feature type="region of interest" description="Disordered" evidence="1">
    <location>
        <begin position="1"/>
        <end position="24"/>
    </location>
</feature>
<feature type="region of interest" description="Disordered" evidence="1">
    <location>
        <begin position="47"/>
        <end position="71"/>
    </location>
</feature>
<protein>
    <submittedName>
        <fullName evidence="2">Uncharacterized protein</fullName>
    </submittedName>
</protein>
<organism evidence="2 3">
    <name type="scientific">Iphiclides podalirius</name>
    <name type="common">scarce swallowtail</name>
    <dbReference type="NCBI Taxonomy" id="110791"/>
    <lineage>
        <taxon>Eukaryota</taxon>
        <taxon>Metazoa</taxon>
        <taxon>Ecdysozoa</taxon>
        <taxon>Arthropoda</taxon>
        <taxon>Hexapoda</taxon>
        <taxon>Insecta</taxon>
        <taxon>Pterygota</taxon>
        <taxon>Neoptera</taxon>
        <taxon>Endopterygota</taxon>
        <taxon>Lepidoptera</taxon>
        <taxon>Glossata</taxon>
        <taxon>Ditrysia</taxon>
        <taxon>Papilionoidea</taxon>
        <taxon>Papilionidae</taxon>
        <taxon>Papilioninae</taxon>
        <taxon>Iphiclides</taxon>
    </lineage>
</organism>
<sequence>MYAGEAHHTLLTSPDPPPPSSREPLAEWRTLADQLNLRWRHHVPGTIPISGDSAINSHGHIARPDSARLAH</sequence>
<proteinExistence type="predicted"/>
<feature type="non-terminal residue" evidence="2">
    <location>
        <position position="71"/>
    </location>
</feature>
<evidence type="ECO:0000256" key="1">
    <source>
        <dbReference type="SAM" id="MobiDB-lite"/>
    </source>
</evidence>
<dbReference type="Proteomes" id="UP000837857">
    <property type="component" value="Chromosome 24"/>
</dbReference>
<evidence type="ECO:0000313" key="2">
    <source>
        <dbReference type="EMBL" id="CAH2057400.1"/>
    </source>
</evidence>
<gene>
    <name evidence="2" type="ORF">IPOD504_LOCUS10213</name>
</gene>
<evidence type="ECO:0000313" key="3">
    <source>
        <dbReference type="Proteomes" id="UP000837857"/>
    </source>
</evidence>
<name>A0ABN8IKC6_9NEOP</name>
<accession>A0ABN8IKC6</accession>
<reference evidence="2" key="1">
    <citation type="submission" date="2022-03" db="EMBL/GenBank/DDBJ databases">
        <authorList>
            <person name="Martin H S."/>
        </authorList>
    </citation>
    <scope>NUCLEOTIDE SEQUENCE</scope>
</reference>